<dbReference type="EMBL" id="BAAAQM010000048">
    <property type="protein sequence ID" value="GAA1992630.1"/>
    <property type="molecule type" value="Genomic_DNA"/>
</dbReference>
<dbReference type="Proteomes" id="UP001499854">
    <property type="component" value="Unassembled WGS sequence"/>
</dbReference>
<keyword evidence="5" id="KW-1185">Reference proteome</keyword>
<reference evidence="4 5" key="1">
    <citation type="journal article" date="2019" name="Int. J. Syst. Evol. Microbiol.">
        <title>The Global Catalogue of Microorganisms (GCM) 10K type strain sequencing project: providing services to taxonomists for standard genome sequencing and annotation.</title>
        <authorList>
            <consortium name="The Broad Institute Genomics Platform"/>
            <consortium name="The Broad Institute Genome Sequencing Center for Infectious Disease"/>
            <person name="Wu L."/>
            <person name="Ma J."/>
        </authorList>
    </citation>
    <scope>NUCLEOTIDE SEQUENCE [LARGE SCALE GENOMIC DNA]</scope>
    <source>
        <strain evidence="4 5">JCM 16013</strain>
    </source>
</reference>
<dbReference type="PANTHER" id="PTHR10824:SF4">
    <property type="entry name" value="ACYL-COENZYME A THIOESTERASE 1-LIKE"/>
    <property type="match status" value="1"/>
</dbReference>
<evidence type="ECO:0000256" key="1">
    <source>
        <dbReference type="ARBA" id="ARBA00006538"/>
    </source>
</evidence>
<dbReference type="Gene3D" id="2.60.40.2240">
    <property type="entry name" value="Acyl-CoA thioester hydrolase/BAAT N-terminal domain"/>
    <property type="match status" value="1"/>
</dbReference>
<gene>
    <name evidence="4" type="ORF">GCM10009838_65580</name>
</gene>
<dbReference type="InterPro" id="IPR016662">
    <property type="entry name" value="Acyl-CoA_thioEstase_long-chain"/>
</dbReference>
<feature type="domain" description="BAAT/Acyl-CoA thioester hydrolase C-terminal" evidence="3">
    <location>
        <begin position="224"/>
        <end position="279"/>
    </location>
</feature>
<dbReference type="InterPro" id="IPR042490">
    <property type="entry name" value="Thio_Ohase/BAAT_N"/>
</dbReference>
<dbReference type="InterPro" id="IPR014940">
    <property type="entry name" value="BAAT_C"/>
</dbReference>
<protein>
    <submittedName>
        <fullName evidence="4">Acyl-CoA thioester hydrolase/BAAT C-terminal domain-containing protein</fullName>
    </submittedName>
</protein>
<evidence type="ECO:0000259" key="2">
    <source>
        <dbReference type="Pfam" id="PF04775"/>
    </source>
</evidence>
<evidence type="ECO:0000313" key="4">
    <source>
        <dbReference type="EMBL" id="GAA1992630.1"/>
    </source>
</evidence>
<dbReference type="RefSeq" id="WP_344661043.1">
    <property type="nucleotide sequence ID" value="NZ_BAAAQM010000048.1"/>
</dbReference>
<organism evidence="4 5">
    <name type="scientific">Catenulispora subtropica</name>
    <dbReference type="NCBI Taxonomy" id="450798"/>
    <lineage>
        <taxon>Bacteria</taxon>
        <taxon>Bacillati</taxon>
        <taxon>Actinomycetota</taxon>
        <taxon>Actinomycetes</taxon>
        <taxon>Catenulisporales</taxon>
        <taxon>Catenulisporaceae</taxon>
        <taxon>Catenulispora</taxon>
    </lineage>
</organism>
<name>A0ABN2SW66_9ACTN</name>
<dbReference type="Pfam" id="PF04775">
    <property type="entry name" value="Bile_Hydr_Trans"/>
    <property type="match status" value="1"/>
</dbReference>
<evidence type="ECO:0000259" key="3">
    <source>
        <dbReference type="Pfam" id="PF08840"/>
    </source>
</evidence>
<dbReference type="InterPro" id="IPR006862">
    <property type="entry name" value="Thio_Ohase/aa_AcTrfase"/>
</dbReference>
<dbReference type="InterPro" id="IPR029058">
    <property type="entry name" value="AB_hydrolase_fold"/>
</dbReference>
<sequence>MVLGLAVGMAAALAAAGCGSGASQRPKALTLSVDRPSGLAYQPVGVKVAGADPGSTVTLTATAEDAHGVTWKSKAAFKADAQGVVDLTRQAPTGGSYSGVDPMGLFWSMDPPTGSPAEGFDSDGFTATITAADQGATVSADVARQFESAGETERALTVAEDGFEGHLFLPPGIDKPRPALIMIGGSDGGESMYRGAMLMASYGYPVLSVGYFKVPGTPPVLQSIPLEYFVKAATWLEQQPQVAKQHTMVFGASRGSEAALMLAQDFPDLIHGAVLIAPSAEIWDGLPGPGAAWTLHGASIAPAGTDIPVDKVAGPVLTFAGTDDQLWQSLSWARQIDEELDHVHAPYPHSEHEYQRAGHMVGSIPYLPLLTTYTLSGRTLQLGGTRQANSAAQAQTWKAVSDLLASLSG</sequence>
<accession>A0ABN2SW66</accession>
<proteinExistence type="inferred from homology"/>
<dbReference type="Gene3D" id="3.40.50.1820">
    <property type="entry name" value="alpha/beta hydrolase"/>
    <property type="match status" value="1"/>
</dbReference>
<comment type="similarity">
    <text evidence="1">Belongs to the C/M/P thioester hydrolase family.</text>
</comment>
<dbReference type="Pfam" id="PF08840">
    <property type="entry name" value="BAAT_C"/>
    <property type="match status" value="2"/>
</dbReference>
<dbReference type="GO" id="GO:0016787">
    <property type="term" value="F:hydrolase activity"/>
    <property type="evidence" value="ECO:0007669"/>
    <property type="project" value="UniProtKB-KW"/>
</dbReference>
<dbReference type="SUPFAM" id="SSF53474">
    <property type="entry name" value="alpha/beta-Hydrolases"/>
    <property type="match status" value="1"/>
</dbReference>
<feature type="domain" description="BAAT/Acyl-CoA thioester hydrolase C-terminal" evidence="3">
    <location>
        <begin position="306"/>
        <end position="400"/>
    </location>
</feature>
<dbReference type="PIRSF" id="PIRSF016521">
    <property type="entry name" value="Acyl-CoA_hydro"/>
    <property type="match status" value="1"/>
</dbReference>
<dbReference type="PANTHER" id="PTHR10824">
    <property type="entry name" value="ACYL-COENZYME A THIOESTERASE-RELATED"/>
    <property type="match status" value="1"/>
</dbReference>
<feature type="domain" description="Acyl-CoA thioester hydrolase/bile acid-CoA amino acid N-acetyltransferase" evidence="2">
    <location>
        <begin position="42"/>
        <end position="120"/>
    </location>
</feature>
<evidence type="ECO:0000313" key="5">
    <source>
        <dbReference type="Proteomes" id="UP001499854"/>
    </source>
</evidence>
<comment type="caution">
    <text evidence="4">The sequence shown here is derived from an EMBL/GenBank/DDBJ whole genome shotgun (WGS) entry which is preliminary data.</text>
</comment>
<keyword evidence="4" id="KW-0378">Hydrolase</keyword>